<dbReference type="PANTHER" id="PTHR37461">
    <property type="entry name" value="ANTI-SIGMA-K FACTOR RSKA"/>
    <property type="match status" value="1"/>
</dbReference>
<accession>A0A1I7N5U3</accession>
<proteinExistence type="predicted"/>
<gene>
    <name evidence="1" type="ORF">SAMN04488557_1392</name>
</gene>
<dbReference type="Proteomes" id="UP000199423">
    <property type="component" value="Unassembled WGS sequence"/>
</dbReference>
<name>A0A1I7N5U3_9HYPH</name>
<dbReference type="OrthoDB" id="7549755at2"/>
<dbReference type="PANTHER" id="PTHR37461:SF1">
    <property type="entry name" value="ANTI-SIGMA-K FACTOR RSKA"/>
    <property type="match status" value="1"/>
</dbReference>
<evidence type="ECO:0000313" key="2">
    <source>
        <dbReference type="Proteomes" id="UP000199423"/>
    </source>
</evidence>
<dbReference type="EMBL" id="FPCH01000001">
    <property type="protein sequence ID" value="SFV30028.1"/>
    <property type="molecule type" value="Genomic_DNA"/>
</dbReference>
<dbReference type="InterPro" id="IPR051474">
    <property type="entry name" value="Anti-sigma-K/W_factor"/>
</dbReference>
<keyword evidence="1" id="KW-0472">Membrane</keyword>
<reference evidence="2" key="1">
    <citation type="submission" date="2016-10" db="EMBL/GenBank/DDBJ databases">
        <authorList>
            <person name="Varghese N."/>
            <person name="Submissions S."/>
        </authorList>
    </citation>
    <scope>NUCLEOTIDE SEQUENCE [LARGE SCALE GENOMIC DNA]</scope>
    <source>
        <strain evidence="2">DSM 1565</strain>
    </source>
</reference>
<organism evidence="1 2">
    <name type="scientific">Hyphomicrobium facile</name>
    <dbReference type="NCBI Taxonomy" id="51670"/>
    <lineage>
        <taxon>Bacteria</taxon>
        <taxon>Pseudomonadati</taxon>
        <taxon>Pseudomonadota</taxon>
        <taxon>Alphaproteobacteria</taxon>
        <taxon>Hyphomicrobiales</taxon>
        <taxon>Hyphomicrobiaceae</taxon>
        <taxon>Hyphomicrobium</taxon>
    </lineage>
</organism>
<dbReference type="STRING" id="51670.SAMN04488557_1392"/>
<protein>
    <submittedName>
        <fullName evidence="1">Transmembrane transcriptional regulator (Anti-sigma factor RsiW)</fullName>
    </submittedName>
</protein>
<evidence type="ECO:0000313" key="1">
    <source>
        <dbReference type="EMBL" id="SFV30028.1"/>
    </source>
</evidence>
<keyword evidence="1" id="KW-0812">Transmembrane</keyword>
<keyword evidence="2" id="KW-1185">Reference proteome</keyword>
<dbReference type="RefSeq" id="WP_092865907.1">
    <property type="nucleotide sequence ID" value="NZ_FPCH01000001.1"/>
</dbReference>
<sequence length="267" mass="29096">MIKPSSWSSREESLILLNAYLDDELDAASALDVERRLAADPALRAEHDRIAELRSTLASHLSAQRASDDFKRRIAAIAEPSRDVVVALPPRPSRTYDWRQMAAAAAVAAAITAGGMYGVLRQNSGVNEIAAIVADHQRALLAAQPFDIASSDRHTVKPWFDSKLALSPQVVDLAGAGFPLAGGRVEIVDGKPVPVLVYQRRAHIISVVAVPRAGQMSSTAPALQTTKDGYSVIRWFGRDFEYFAVSDLPELELREFVSRWREVTPGG</sequence>
<dbReference type="GO" id="GO:0016989">
    <property type="term" value="F:sigma factor antagonist activity"/>
    <property type="evidence" value="ECO:0007669"/>
    <property type="project" value="TreeGrafter"/>
</dbReference>
<dbReference type="GO" id="GO:0006417">
    <property type="term" value="P:regulation of translation"/>
    <property type="evidence" value="ECO:0007669"/>
    <property type="project" value="TreeGrafter"/>
</dbReference>
<dbReference type="AlphaFoldDB" id="A0A1I7N5U3"/>